<reference evidence="2 3" key="1">
    <citation type="submission" date="2006-10" db="EMBL/GenBank/DDBJ databases">
        <title>Complete sequence of Syntrophobacter fumaroxidans MPOB.</title>
        <authorList>
            <consortium name="US DOE Joint Genome Institute"/>
            <person name="Copeland A."/>
            <person name="Lucas S."/>
            <person name="Lapidus A."/>
            <person name="Barry K."/>
            <person name="Detter J.C."/>
            <person name="Glavina del Rio T."/>
            <person name="Hammon N."/>
            <person name="Israni S."/>
            <person name="Pitluck S."/>
            <person name="Goltsman E.G."/>
            <person name="Martinez M."/>
            <person name="Schmutz J."/>
            <person name="Larimer F."/>
            <person name="Land M."/>
            <person name="Hauser L."/>
            <person name="Kyrpides N."/>
            <person name="Kim E."/>
            <person name="Boone D.R."/>
            <person name="Brockman F."/>
            <person name="Culley D."/>
            <person name="Ferry J."/>
            <person name="Gunsalus R."/>
            <person name="McInerney M.J."/>
            <person name="Morrison M."/>
            <person name="Plugge C."/>
            <person name="Rohlin L."/>
            <person name="Scholten J."/>
            <person name="Sieber J."/>
            <person name="Stams A.J.M."/>
            <person name="Worm P."/>
            <person name="Henstra A.M."/>
            <person name="Richardson P."/>
        </authorList>
    </citation>
    <scope>NUCLEOTIDE SEQUENCE [LARGE SCALE GENOMIC DNA]</scope>
    <source>
        <strain evidence="3">DSM 10017 / MPOB</strain>
    </source>
</reference>
<dbReference type="RefSeq" id="WP_011697823.1">
    <property type="nucleotide sequence ID" value="NC_008554.1"/>
</dbReference>
<dbReference type="PANTHER" id="PTHR43591">
    <property type="entry name" value="METHYLTRANSFERASE"/>
    <property type="match status" value="1"/>
</dbReference>
<keyword evidence="2" id="KW-0489">Methyltransferase</keyword>
<dbReference type="SUPFAM" id="SSF53335">
    <property type="entry name" value="S-adenosyl-L-methionine-dependent methyltransferases"/>
    <property type="match status" value="1"/>
</dbReference>
<name>A0LGV0_SYNFM</name>
<dbReference type="STRING" id="335543.Sfum_0956"/>
<dbReference type="eggNOG" id="COG2227">
    <property type="taxonomic scope" value="Bacteria"/>
</dbReference>
<dbReference type="KEGG" id="sfu:Sfum_0956"/>
<evidence type="ECO:0000313" key="2">
    <source>
        <dbReference type="EMBL" id="ABK16652.1"/>
    </source>
</evidence>
<dbReference type="Pfam" id="PF08241">
    <property type="entry name" value="Methyltransf_11"/>
    <property type="match status" value="1"/>
</dbReference>
<dbReference type="GO" id="GO:0032259">
    <property type="term" value="P:methylation"/>
    <property type="evidence" value="ECO:0007669"/>
    <property type="project" value="UniProtKB-KW"/>
</dbReference>
<sequence length="262" mass="30067">MRTDAIPLEEERLSGIQKLDEYPAFHERHRIFPQCFENRGHRRVLDIASGVGVVGRNIRDGYPAELLCNDISETCLQIMKDTGLQTVSFDIDDPENPFPFPEGSFDAVIALAVIEHTINTEYFIREIGRILQPGGYLYISAPNYSGLTYLLPFLLSGKTFHDPLSERDRYEFYAHVRYFTYRTLLEYVSSFQFAPEAVYLPIPQASSRYAALKSRSPLKALAFRRGMQFIYKYFSPRWASEPVICFRKGAGSLRGKPRKAIL</sequence>
<organism evidence="2 3">
    <name type="scientific">Syntrophobacter fumaroxidans (strain DSM 10017 / MPOB)</name>
    <dbReference type="NCBI Taxonomy" id="335543"/>
    <lineage>
        <taxon>Bacteria</taxon>
        <taxon>Pseudomonadati</taxon>
        <taxon>Thermodesulfobacteriota</taxon>
        <taxon>Syntrophobacteria</taxon>
        <taxon>Syntrophobacterales</taxon>
        <taxon>Syntrophobacteraceae</taxon>
        <taxon>Syntrophobacter</taxon>
    </lineage>
</organism>
<dbReference type="InterPro" id="IPR013216">
    <property type="entry name" value="Methyltransf_11"/>
</dbReference>
<dbReference type="HOGENOM" id="CLU_1061431_0_0_7"/>
<keyword evidence="3" id="KW-1185">Reference proteome</keyword>
<protein>
    <submittedName>
        <fullName evidence="2">Methyltransferase type 11</fullName>
    </submittedName>
</protein>
<dbReference type="EMBL" id="CP000478">
    <property type="protein sequence ID" value="ABK16652.1"/>
    <property type="molecule type" value="Genomic_DNA"/>
</dbReference>
<evidence type="ECO:0000313" key="3">
    <source>
        <dbReference type="Proteomes" id="UP000001784"/>
    </source>
</evidence>
<feature type="domain" description="Methyltransferase type 11" evidence="1">
    <location>
        <begin position="45"/>
        <end position="139"/>
    </location>
</feature>
<dbReference type="Gene3D" id="3.40.50.150">
    <property type="entry name" value="Vaccinia Virus protein VP39"/>
    <property type="match status" value="1"/>
</dbReference>
<keyword evidence="2" id="KW-0808">Transferase</keyword>
<dbReference type="InterPro" id="IPR029063">
    <property type="entry name" value="SAM-dependent_MTases_sf"/>
</dbReference>
<dbReference type="GO" id="GO:0008757">
    <property type="term" value="F:S-adenosylmethionine-dependent methyltransferase activity"/>
    <property type="evidence" value="ECO:0007669"/>
    <property type="project" value="InterPro"/>
</dbReference>
<dbReference type="InParanoid" id="A0LGV0"/>
<accession>A0LGV0</accession>
<evidence type="ECO:0000259" key="1">
    <source>
        <dbReference type="Pfam" id="PF08241"/>
    </source>
</evidence>
<dbReference type="CDD" id="cd02440">
    <property type="entry name" value="AdoMet_MTases"/>
    <property type="match status" value="1"/>
</dbReference>
<dbReference type="Proteomes" id="UP000001784">
    <property type="component" value="Chromosome"/>
</dbReference>
<dbReference type="AlphaFoldDB" id="A0LGV0"/>
<dbReference type="OrthoDB" id="5363250at2"/>
<gene>
    <name evidence="2" type="ordered locus">Sfum_0956</name>
</gene>
<proteinExistence type="predicted"/>